<feature type="region of interest" description="Disordered" evidence="1">
    <location>
        <begin position="236"/>
        <end position="258"/>
    </location>
</feature>
<comment type="caution">
    <text evidence="2">The sequence shown here is derived from an EMBL/GenBank/DDBJ whole genome shotgun (WGS) entry which is preliminary data.</text>
</comment>
<evidence type="ECO:0000313" key="3">
    <source>
        <dbReference type="Proteomes" id="UP000257109"/>
    </source>
</evidence>
<reference evidence="2" key="1">
    <citation type="submission" date="2018-05" db="EMBL/GenBank/DDBJ databases">
        <title>Draft genome of Mucuna pruriens seed.</title>
        <authorList>
            <person name="Nnadi N.E."/>
            <person name="Vos R."/>
            <person name="Hasami M.H."/>
            <person name="Devisetty U.K."/>
            <person name="Aguiy J.C."/>
        </authorList>
    </citation>
    <scope>NUCLEOTIDE SEQUENCE [LARGE SCALE GENOMIC DNA]</scope>
    <source>
        <strain evidence="2">JCA_2017</strain>
    </source>
</reference>
<gene>
    <name evidence="2" type="ORF">CR513_47759</name>
</gene>
<feature type="non-terminal residue" evidence="2">
    <location>
        <position position="1"/>
    </location>
</feature>
<evidence type="ECO:0000256" key="1">
    <source>
        <dbReference type="SAM" id="MobiDB-lite"/>
    </source>
</evidence>
<name>A0A371F386_MUCPR</name>
<keyword evidence="3" id="KW-1185">Reference proteome</keyword>
<sequence length="258" mass="29440">MGKLFRLEMEVTCMVESMESSCDLKGPFKNCPKCSTSPFEVIKNNLHPQSFTCAMIEQPHFASCFSMLLDFLIETTLEVLYPNFPISLRRSSTYYLWEIRIPCLEYATSILGKYFNFPNSFISNCVAIFSFKTRRRVSLPSKECLIKKKAFLTSNCCKFQPKWAAKERITLTMLIFATGANYNPPYSLATPIILPIYYKILDNIIKTKKSKDREDFDEFGTNVLVSLEGSSSLECGSKNRAPKVGSSDTKLKVKETLY</sequence>
<protein>
    <submittedName>
        <fullName evidence="2">Uncharacterized protein</fullName>
    </submittedName>
</protein>
<organism evidence="2 3">
    <name type="scientific">Mucuna pruriens</name>
    <name type="common">Velvet bean</name>
    <name type="synonym">Dolichos pruriens</name>
    <dbReference type="NCBI Taxonomy" id="157652"/>
    <lineage>
        <taxon>Eukaryota</taxon>
        <taxon>Viridiplantae</taxon>
        <taxon>Streptophyta</taxon>
        <taxon>Embryophyta</taxon>
        <taxon>Tracheophyta</taxon>
        <taxon>Spermatophyta</taxon>
        <taxon>Magnoliopsida</taxon>
        <taxon>eudicotyledons</taxon>
        <taxon>Gunneridae</taxon>
        <taxon>Pentapetalae</taxon>
        <taxon>rosids</taxon>
        <taxon>fabids</taxon>
        <taxon>Fabales</taxon>
        <taxon>Fabaceae</taxon>
        <taxon>Papilionoideae</taxon>
        <taxon>50 kb inversion clade</taxon>
        <taxon>NPAAA clade</taxon>
        <taxon>indigoferoid/millettioid clade</taxon>
        <taxon>Phaseoleae</taxon>
        <taxon>Mucuna</taxon>
    </lineage>
</organism>
<accession>A0A371F386</accession>
<proteinExistence type="predicted"/>
<evidence type="ECO:0000313" key="2">
    <source>
        <dbReference type="EMBL" id="RDX72715.1"/>
    </source>
</evidence>
<dbReference type="Proteomes" id="UP000257109">
    <property type="component" value="Unassembled WGS sequence"/>
</dbReference>
<dbReference type="EMBL" id="QJKJ01010795">
    <property type="protein sequence ID" value="RDX72715.1"/>
    <property type="molecule type" value="Genomic_DNA"/>
</dbReference>
<dbReference type="AlphaFoldDB" id="A0A371F386"/>
<feature type="compositionally biased region" description="Basic and acidic residues" evidence="1">
    <location>
        <begin position="249"/>
        <end position="258"/>
    </location>
</feature>